<keyword evidence="4" id="KW-1015">Disulfide bond</keyword>
<keyword evidence="7" id="KW-0472">Membrane</keyword>
<feature type="transmembrane region" description="Helical" evidence="7">
    <location>
        <begin position="316"/>
        <end position="342"/>
    </location>
</feature>
<comment type="caution">
    <text evidence="9">The sequence shown here is derived from an EMBL/GenBank/DDBJ whole genome shotgun (WGS) entry which is preliminary data.</text>
</comment>
<name>A0A812C306_ACAPH</name>
<evidence type="ECO:0000256" key="3">
    <source>
        <dbReference type="ARBA" id="ARBA00022737"/>
    </source>
</evidence>
<evidence type="ECO:0000313" key="9">
    <source>
        <dbReference type="EMBL" id="CAE1259088.1"/>
    </source>
</evidence>
<evidence type="ECO:0000256" key="7">
    <source>
        <dbReference type="SAM" id="Phobius"/>
    </source>
</evidence>
<feature type="transmembrane region" description="Helical" evidence="7">
    <location>
        <begin position="401"/>
        <end position="420"/>
    </location>
</feature>
<feature type="domain" description="Chitin-binding type-2" evidence="8">
    <location>
        <begin position="252"/>
        <end position="292"/>
    </location>
</feature>
<dbReference type="AlphaFoldDB" id="A0A812C306"/>
<organism evidence="9 10">
    <name type="scientific">Acanthosepion pharaonis</name>
    <name type="common">Pharaoh cuttlefish</name>
    <name type="synonym">Sepia pharaonis</name>
    <dbReference type="NCBI Taxonomy" id="158019"/>
    <lineage>
        <taxon>Eukaryota</taxon>
        <taxon>Metazoa</taxon>
        <taxon>Spiralia</taxon>
        <taxon>Lophotrochozoa</taxon>
        <taxon>Mollusca</taxon>
        <taxon>Cephalopoda</taxon>
        <taxon>Coleoidea</taxon>
        <taxon>Decapodiformes</taxon>
        <taxon>Sepiida</taxon>
        <taxon>Sepiina</taxon>
        <taxon>Sepiidae</taxon>
        <taxon>Acanthosepion</taxon>
    </lineage>
</organism>
<proteinExistence type="predicted"/>
<keyword evidence="1" id="KW-0147">Chitin-binding</keyword>
<protein>
    <recommendedName>
        <fullName evidence="8">Chitin-binding type-2 domain-containing protein</fullName>
    </recommendedName>
</protein>
<feature type="transmembrane region" description="Helical" evidence="7">
    <location>
        <begin position="461"/>
        <end position="485"/>
    </location>
</feature>
<keyword evidence="5" id="KW-0325">Glycoprotein</keyword>
<keyword evidence="3" id="KW-0677">Repeat</keyword>
<evidence type="ECO:0000256" key="2">
    <source>
        <dbReference type="ARBA" id="ARBA00022729"/>
    </source>
</evidence>
<feature type="transmembrane region" description="Helical" evidence="7">
    <location>
        <begin position="426"/>
        <end position="449"/>
    </location>
</feature>
<evidence type="ECO:0000256" key="5">
    <source>
        <dbReference type="ARBA" id="ARBA00023180"/>
    </source>
</evidence>
<feature type="region of interest" description="Disordered" evidence="6">
    <location>
        <begin position="37"/>
        <end position="59"/>
    </location>
</feature>
<dbReference type="PANTHER" id="PTHR23301">
    <property type="entry name" value="CHITIN BINDING PERITROPHIN-A"/>
    <property type="match status" value="1"/>
</dbReference>
<keyword evidence="2" id="KW-0732">Signal</keyword>
<sequence>MACAVGTVFNARISMCDHPKNVICDIFNRPVIPMTTPTPTTTNIGTSTTARSTDRPISSGGRTQMIAAASTNATSNNSALSVARPTRAKCFTTRIPRTACAHEDCRIVHRVARQFFDFELFCLTAHQRYATDGLVDDRHTPWTCNGSRFRFLRPRQKGQYAPGPDRRRLCRHTEVKVEFRVRLPPTDTARRPARREWVATTDRRRCRSCGCERHAEAHATYDAERKRASPSVEELRYRSLCRPNILFFHRWPNSHDCRRFYQCVNGRFTNENCSIRPQQLVYNASIFNCQKPLPAILFSFLFLDYFLLFYDQPFVFLFSFFISSIFSFVCSVSPFSYFYFFFRCVFFSFIFYLAFLAFLSLIFFFYFQLFFFLFFLLFLWSVFSFMFSLSFFFFISFFRSAFSFIFSLSFLFPFLVYFLFYVQSLLFFFLFVLIFLLCSASLFFFFLFLRLNVSFIFNLRFFLLHFRFCLFLIFSFSFFLFFWPFNFLLCSGSFSLFFFSLFFGLFFLSIFFLCFCLIFLSVFALFFSWHLLCAN</sequence>
<accession>A0A812C306</accession>
<feature type="compositionally biased region" description="Low complexity" evidence="6">
    <location>
        <begin position="37"/>
        <end position="51"/>
    </location>
</feature>
<dbReference type="Gene3D" id="2.170.140.10">
    <property type="entry name" value="Chitin binding domain"/>
    <property type="match status" value="1"/>
</dbReference>
<dbReference type="Pfam" id="PF01607">
    <property type="entry name" value="CBM_14"/>
    <property type="match status" value="1"/>
</dbReference>
<evidence type="ECO:0000256" key="1">
    <source>
        <dbReference type="ARBA" id="ARBA00022669"/>
    </source>
</evidence>
<dbReference type="GO" id="GO:0005576">
    <property type="term" value="C:extracellular region"/>
    <property type="evidence" value="ECO:0007669"/>
    <property type="project" value="InterPro"/>
</dbReference>
<keyword evidence="7" id="KW-1133">Transmembrane helix</keyword>
<dbReference type="SUPFAM" id="SSF57625">
    <property type="entry name" value="Invertebrate chitin-binding proteins"/>
    <property type="match status" value="2"/>
</dbReference>
<dbReference type="InterPro" id="IPR051940">
    <property type="entry name" value="Chitin_bind-dev_reg"/>
</dbReference>
<dbReference type="InterPro" id="IPR002557">
    <property type="entry name" value="Chitin-bd_dom"/>
</dbReference>
<evidence type="ECO:0000313" key="10">
    <source>
        <dbReference type="Proteomes" id="UP000597762"/>
    </source>
</evidence>
<dbReference type="GO" id="GO:0008061">
    <property type="term" value="F:chitin binding"/>
    <property type="evidence" value="ECO:0007669"/>
    <property type="project" value="UniProtKB-KW"/>
</dbReference>
<reference evidence="9" key="1">
    <citation type="submission" date="2021-01" db="EMBL/GenBank/DDBJ databases">
        <authorList>
            <person name="Li R."/>
            <person name="Bekaert M."/>
        </authorList>
    </citation>
    <scope>NUCLEOTIDE SEQUENCE</scope>
    <source>
        <strain evidence="9">Farmed</strain>
    </source>
</reference>
<feature type="transmembrane region" description="Helical" evidence="7">
    <location>
        <begin position="373"/>
        <end position="394"/>
    </location>
</feature>
<dbReference type="Proteomes" id="UP000597762">
    <property type="component" value="Unassembled WGS sequence"/>
</dbReference>
<feature type="transmembrane region" description="Helical" evidence="7">
    <location>
        <begin position="497"/>
        <end position="527"/>
    </location>
</feature>
<evidence type="ECO:0000256" key="4">
    <source>
        <dbReference type="ARBA" id="ARBA00023157"/>
    </source>
</evidence>
<evidence type="ECO:0000259" key="8">
    <source>
        <dbReference type="Pfam" id="PF01607"/>
    </source>
</evidence>
<dbReference type="InterPro" id="IPR036508">
    <property type="entry name" value="Chitin-bd_dom_sf"/>
</dbReference>
<keyword evidence="7" id="KW-0812">Transmembrane</keyword>
<evidence type="ECO:0000256" key="6">
    <source>
        <dbReference type="SAM" id="MobiDB-lite"/>
    </source>
</evidence>
<gene>
    <name evidence="9" type="ORF">SPHA_31528</name>
</gene>
<dbReference type="EMBL" id="CAHIKZ030001298">
    <property type="protein sequence ID" value="CAE1259088.1"/>
    <property type="molecule type" value="Genomic_DNA"/>
</dbReference>
<dbReference type="PANTHER" id="PTHR23301:SF0">
    <property type="entry name" value="CHITIN-BINDING TYPE-2 DOMAIN-CONTAINING PROTEIN-RELATED"/>
    <property type="match status" value="1"/>
</dbReference>
<keyword evidence="10" id="KW-1185">Reference proteome</keyword>
<feature type="transmembrane region" description="Helical" evidence="7">
    <location>
        <begin position="349"/>
        <end position="367"/>
    </location>
</feature>